<comment type="caution">
    <text evidence="5">The sequence shown here is derived from an EMBL/GenBank/DDBJ whole genome shotgun (WGS) entry which is preliminary data.</text>
</comment>
<feature type="region of interest" description="Disordered" evidence="1">
    <location>
        <begin position="1"/>
        <end position="26"/>
    </location>
</feature>
<protein>
    <submittedName>
        <fullName evidence="5">Peptidoglycan/LPS O-acetylase OafA/YrhL</fullName>
    </submittedName>
</protein>
<dbReference type="PANTHER" id="PTHR23028">
    <property type="entry name" value="ACETYLTRANSFERASE"/>
    <property type="match status" value="1"/>
</dbReference>
<feature type="transmembrane region" description="Helical" evidence="2">
    <location>
        <begin position="283"/>
        <end position="301"/>
    </location>
</feature>
<evidence type="ECO:0000259" key="3">
    <source>
        <dbReference type="Pfam" id="PF01757"/>
    </source>
</evidence>
<feature type="domain" description="Acyltransferase 3" evidence="3">
    <location>
        <begin position="35"/>
        <end position="361"/>
    </location>
</feature>
<dbReference type="GO" id="GO:0016020">
    <property type="term" value="C:membrane"/>
    <property type="evidence" value="ECO:0007669"/>
    <property type="project" value="TreeGrafter"/>
</dbReference>
<feature type="transmembrane region" description="Helical" evidence="2">
    <location>
        <begin position="171"/>
        <end position="189"/>
    </location>
</feature>
<feature type="compositionally biased region" description="Polar residues" evidence="1">
    <location>
        <begin position="1"/>
        <end position="22"/>
    </location>
</feature>
<evidence type="ECO:0000256" key="1">
    <source>
        <dbReference type="SAM" id="MobiDB-lite"/>
    </source>
</evidence>
<gene>
    <name evidence="5" type="ORF">IW254_000858</name>
</gene>
<keyword evidence="2" id="KW-0472">Membrane</keyword>
<dbReference type="PANTHER" id="PTHR23028:SF53">
    <property type="entry name" value="ACYL_TRANSF_3 DOMAIN-CONTAINING PROTEIN"/>
    <property type="match status" value="1"/>
</dbReference>
<feature type="transmembrane region" description="Helical" evidence="2">
    <location>
        <begin position="102"/>
        <end position="120"/>
    </location>
</feature>
<dbReference type="Pfam" id="PF01757">
    <property type="entry name" value="Acyl_transf_3"/>
    <property type="match status" value="1"/>
</dbReference>
<keyword evidence="2" id="KW-1133">Transmembrane helix</keyword>
<evidence type="ECO:0000313" key="6">
    <source>
        <dbReference type="Proteomes" id="UP000658613"/>
    </source>
</evidence>
<dbReference type="Proteomes" id="UP000658613">
    <property type="component" value="Unassembled WGS sequence"/>
</dbReference>
<feature type="transmembrane region" description="Helical" evidence="2">
    <location>
        <begin position="201"/>
        <end position="223"/>
    </location>
</feature>
<feature type="transmembrane region" description="Helical" evidence="2">
    <location>
        <begin position="348"/>
        <end position="369"/>
    </location>
</feature>
<dbReference type="RefSeq" id="WP_196824369.1">
    <property type="nucleotide sequence ID" value="NZ_CP046980.1"/>
</dbReference>
<dbReference type="EMBL" id="JADOUE010000001">
    <property type="protein sequence ID" value="MBG6121889.1"/>
    <property type="molecule type" value="Genomic_DNA"/>
</dbReference>
<feature type="transmembrane region" description="Helical" evidence="2">
    <location>
        <begin position="40"/>
        <end position="58"/>
    </location>
</feature>
<dbReference type="InterPro" id="IPR050879">
    <property type="entry name" value="Acyltransferase_3"/>
</dbReference>
<feature type="domain" description="SGNH" evidence="4">
    <location>
        <begin position="485"/>
        <end position="706"/>
    </location>
</feature>
<proteinExistence type="predicted"/>
<feature type="transmembrane region" description="Helical" evidence="2">
    <location>
        <begin position="229"/>
        <end position="248"/>
    </location>
</feature>
<sequence length="724" mass="79501">MTTVNSVKAQPTPSGESAQATQAKGGAPGKVTYRYDLDGLRGLAIALVVIFHVFIGRVSGGVDVFLLLSGYFFLGAQLRYALRPNPSLNPWWPFWRTARRLVPNLAVVLLTTYAAVVALTPELLSRELARQFKASILYYQNIELTEQALDYAAAGSHTSPLQHLWSMSVQGQFYVVAISLGILTALAVSRKWIGVDKARTALIIVLALMTAASFCYASRFGLYGTGANYYSLLSRFWELGLGGLLSLLPIQNLIKPKWTWLTASLGVFFILITGLVIDNSLAFPGPLALLPLGGAALVVLSGPDNPTSRVLASEPMRWLGRIAYGLYLWHWPLLILWTVRAGVDTPPWQLGLVVIGFSLALAHFTHKVIEDPLRQHGRRPKKNDKPVQAGLRSMKKRDGRLRAIGGFVIVLFVAGVLAIKPVFEWQVSHAAKPLGPDSYPGAMALHGASTPADVPPRPDPSFIGDMYPPIAANGCMVFMDEPSDKMPPPHCIFGDKDAETTVVLFGGSHAETWIIPLDELGKKHNFKIITFIRQACPLVLNDDETVSPQCAEWSRLAIEKIKEIKPDLAVSNSTRPAGQAGAGRGGADLVPWGYQNVWAALQEADIPFLGIRDNPWNVDENGDEKNPNDCMRRTGDLQECSILRSNTYAAEDPSAYLLLPENKQFSLDTADFFCDATYCPPIIGNVYVYRDDDHMSNAFAATTTPLVWMKLQRIFDELGIPYTK</sequence>
<organism evidence="5 6">
    <name type="scientific">Corynebacterium aquatimens</name>
    <dbReference type="NCBI Taxonomy" id="1190508"/>
    <lineage>
        <taxon>Bacteria</taxon>
        <taxon>Bacillati</taxon>
        <taxon>Actinomycetota</taxon>
        <taxon>Actinomycetes</taxon>
        <taxon>Mycobacteriales</taxon>
        <taxon>Corynebacteriaceae</taxon>
        <taxon>Corynebacterium</taxon>
    </lineage>
</organism>
<reference evidence="5" key="1">
    <citation type="submission" date="2020-11" db="EMBL/GenBank/DDBJ databases">
        <title>Sequencing the genomes of 1000 actinobacteria strains.</title>
        <authorList>
            <person name="Klenk H.-P."/>
        </authorList>
    </citation>
    <scope>NUCLEOTIDE SEQUENCE</scope>
    <source>
        <strain evidence="5">DSM 45632</strain>
    </source>
</reference>
<evidence type="ECO:0000259" key="4">
    <source>
        <dbReference type="Pfam" id="PF19040"/>
    </source>
</evidence>
<accession>A0A931GXL6</accession>
<dbReference type="GO" id="GO:0016747">
    <property type="term" value="F:acyltransferase activity, transferring groups other than amino-acyl groups"/>
    <property type="evidence" value="ECO:0007669"/>
    <property type="project" value="InterPro"/>
</dbReference>
<keyword evidence="6" id="KW-1185">Reference proteome</keyword>
<feature type="transmembrane region" description="Helical" evidence="2">
    <location>
        <begin position="401"/>
        <end position="419"/>
    </location>
</feature>
<feature type="transmembrane region" description="Helical" evidence="2">
    <location>
        <begin position="322"/>
        <end position="342"/>
    </location>
</feature>
<evidence type="ECO:0000256" key="2">
    <source>
        <dbReference type="SAM" id="Phobius"/>
    </source>
</evidence>
<keyword evidence="2" id="KW-0812">Transmembrane</keyword>
<dbReference type="InterPro" id="IPR043968">
    <property type="entry name" value="SGNH"/>
</dbReference>
<evidence type="ECO:0000313" key="5">
    <source>
        <dbReference type="EMBL" id="MBG6121889.1"/>
    </source>
</evidence>
<dbReference type="Pfam" id="PF19040">
    <property type="entry name" value="SGNH"/>
    <property type="match status" value="1"/>
</dbReference>
<feature type="transmembrane region" description="Helical" evidence="2">
    <location>
        <begin position="64"/>
        <end position="82"/>
    </location>
</feature>
<feature type="transmembrane region" description="Helical" evidence="2">
    <location>
        <begin position="260"/>
        <end position="277"/>
    </location>
</feature>
<name>A0A931GXL6_9CORY</name>
<dbReference type="InterPro" id="IPR002656">
    <property type="entry name" value="Acyl_transf_3_dom"/>
</dbReference>
<dbReference type="AlphaFoldDB" id="A0A931GXL6"/>
<dbReference type="GO" id="GO:0009103">
    <property type="term" value="P:lipopolysaccharide biosynthetic process"/>
    <property type="evidence" value="ECO:0007669"/>
    <property type="project" value="TreeGrafter"/>
</dbReference>